<evidence type="ECO:0000313" key="5">
    <source>
        <dbReference type="Proteomes" id="UP000184330"/>
    </source>
</evidence>
<dbReference type="GO" id="GO:0016491">
    <property type="term" value="F:oxidoreductase activity"/>
    <property type="evidence" value="ECO:0007669"/>
    <property type="project" value="UniProtKB-KW"/>
</dbReference>
<name>A0A1L7XY20_9HELO</name>
<evidence type="ECO:0000313" key="4">
    <source>
        <dbReference type="EMBL" id="CZR69917.1"/>
    </source>
</evidence>
<dbReference type="InterPro" id="IPR008030">
    <property type="entry name" value="NmrA-like"/>
</dbReference>
<keyword evidence="2" id="KW-0560">Oxidoreductase</keyword>
<dbReference type="PANTHER" id="PTHR47706">
    <property type="entry name" value="NMRA-LIKE FAMILY PROTEIN"/>
    <property type="match status" value="1"/>
</dbReference>
<keyword evidence="5" id="KW-1185">Reference proteome</keyword>
<accession>A0A1L7XY20</accession>
<dbReference type="Gene3D" id="3.40.50.720">
    <property type="entry name" value="NAD(P)-binding Rossmann-like Domain"/>
    <property type="match status" value="1"/>
</dbReference>
<dbReference type="EMBL" id="FJOG01000084">
    <property type="protein sequence ID" value="CZR69917.1"/>
    <property type="molecule type" value="Genomic_DNA"/>
</dbReference>
<organism evidence="4 5">
    <name type="scientific">Phialocephala subalpina</name>
    <dbReference type="NCBI Taxonomy" id="576137"/>
    <lineage>
        <taxon>Eukaryota</taxon>
        <taxon>Fungi</taxon>
        <taxon>Dikarya</taxon>
        <taxon>Ascomycota</taxon>
        <taxon>Pezizomycotina</taxon>
        <taxon>Leotiomycetes</taxon>
        <taxon>Helotiales</taxon>
        <taxon>Mollisiaceae</taxon>
        <taxon>Phialocephala</taxon>
        <taxon>Phialocephala fortinii species complex</taxon>
    </lineage>
</organism>
<feature type="domain" description="NmrA-like" evidence="3">
    <location>
        <begin position="6"/>
        <end position="235"/>
    </location>
</feature>
<dbReference type="AlphaFoldDB" id="A0A1L7XY20"/>
<evidence type="ECO:0000256" key="2">
    <source>
        <dbReference type="ARBA" id="ARBA00023002"/>
    </source>
</evidence>
<dbReference type="Proteomes" id="UP000184330">
    <property type="component" value="Unassembled WGS sequence"/>
</dbReference>
<keyword evidence="1" id="KW-0521">NADP</keyword>
<dbReference type="InterPro" id="IPR036291">
    <property type="entry name" value="NAD(P)-bd_dom_sf"/>
</dbReference>
<proteinExistence type="predicted"/>
<dbReference type="SUPFAM" id="SSF51735">
    <property type="entry name" value="NAD(P)-binding Rossmann-fold domains"/>
    <property type="match status" value="1"/>
</dbReference>
<dbReference type="InterPro" id="IPR051609">
    <property type="entry name" value="NmrA/Isoflavone_reductase-like"/>
</dbReference>
<gene>
    <name evidence="4" type="ORF">PAC_19817</name>
</gene>
<evidence type="ECO:0000259" key="3">
    <source>
        <dbReference type="Pfam" id="PF05368"/>
    </source>
</evidence>
<evidence type="ECO:0000256" key="1">
    <source>
        <dbReference type="ARBA" id="ARBA00022857"/>
    </source>
</evidence>
<dbReference type="Pfam" id="PF05368">
    <property type="entry name" value="NmrA"/>
    <property type="match status" value="1"/>
</dbReference>
<sequence length="312" mass="34555">MSTIRKVVVLGASGNVGRPIVGALIASGFDVTAVSRSTINSSTSNLSAKYLTTDYSYSSLSDVFKNQDAIVCAYNPAAAAAHHKAIAVAALACGIKHLITPDFSSDTFNAHVDELQIFEPKRKAQRYLERKIQDAGSSMHWTAIICGPFWDWAIPRGIFWLDPKSRTVTIFGSGNQRISMSGISMVGRASVEVLSRPEKYVNRPAYFADYTISNNQLLAIAEEVAKEKWNTRSVSLGGLREEGLKQWDEDTKNGVHDRLNSTAYQMLGTYGLFEGDNRYTADFGDKAEAGWQKGVYELEEELRVLLEQKEHR</sequence>
<protein>
    <recommendedName>
        <fullName evidence="3">NmrA-like domain-containing protein</fullName>
    </recommendedName>
</protein>
<reference evidence="4 5" key="1">
    <citation type="submission" date="2016-03" db="EMBL/GenBank/DDBJ databases">
        <authorList>
            <person name="Ploux O."/>
        </authorList>
    </citation>
    <scope>NUCLEOTIDE SEQUENCE [LARGE SCALE GENOMIC DNA]</scope>
    <source>
        <strain evidence="4 5">UAMH 11012</strain>
    </source>
</reference>
<dbReference type="PANTHER" id="PTHR47706:SF9">
    <property type="entry name" value="NMRA-LIKE DOMAIN-CONTAINING PROTEIN-RELATED"/>
    <property type="match status" value="1"/>
</dbReference>
<dbReference type="OrthoDB" id="9984533at2759"/>